<evidence type="ECO:0000256" key="8">
    <source>
        <dbReference type="ARBA" id="ARBA00022842"/>
    </source>
</evidence>
<dbReference type="NCBIfam" id="NF001097">
    <property type="entry name" value="PRK00129.1"/>
    <property type="match status" value="1"/>
</dbReference>
<evidence type="ECO:0000256" key="14">
    <source>
        <dbReference type="ARBA" id="ARBA00079807"/>
    </source>
</evidence>
<dbReference type="HAMAP" id="MF_01218_B">
    <property type="entry name" value="Upp_B"/>
    <property type="match status" value="1"/>
</dbReference>
<evidence type="ECO:0000256" key="7">
    <source>
        <dbReference type="ARBA" id="ARBA00022741"/>
    </source>
</evidence>
<dbReference type="CDD" id="cd06223">
    <property type="entry name" value="PRTases_typeI"/>
    <property type="match status" value="1"/>
</dbReference>
<dbReference type="InterPro" id="IPR029057">
    <property type="entry name" value="PRTase-like"/>
</dbReference>
<comment type="pathway">
    <text evidence="1 15">Pyrimidine metabolism; UMP biosynthesis via salvage pathway; UMP from uracil: step 1/1.</text>
</comment>
<dbReference type="EMBL" id="SMMX01000016">
    <property type="protein sequence ID" value="TDA20707.1"/>
    <property type="molecule type" value="Genomic_DNA"/>
</dbReference>
<comment type="function">
    <text evidence="12 15">Catalyzes the conversion of uracil and 5-phospho-alpha-D-ribose 1-diphosphate (PRPP) to UMP and diphosphate.</text>
</comment>
<evidence type="ECO:0000256" key="2">
    <source>
        <dbReference type="ARBA" id="ARBA00009516"/>
    </source>
</evidence>
<keyword evidence="7 15" id="KW-0547">Nucleotide-binding</keyword>
<evidence type="ECO:0000256" key="5">
    <source>
        <dbReference type="ARBA" id="ARBA00022676"/>
    </source>
</evidence>
<protein>
    <recommendedName>
        <fullName evidence="13 15">Uracil phosphoribosyltransferase</fullName>
        <ecNumber evidence="3 15">2.4.2.9</ecNumber>
    </recommendedName>
    <alternativeName>
        <fullName evidence="10 15">UMP pyrophosphorylase</fullName>
    </alternativeName>
    <alternativeName>
        <fullName evidence="14 15">UPRTase</fullName>
    </alternativeName>
</protein>
<feature type="binding site" evidence="15">
    <location>
        <begin position="199"/>
        <end position="201"/>
    </location>
    <ligand>
        <name>uracil</name>
        <dbReference type="ChEBI" id="CHEBI:17568"/>
    </ligand>
</feature>
<comment type="activity regulation">
    <text evidence="15">Allosterically activated by GTP.</text>
</comment>
<feature type="binding site" evidence="15">
    <location>
        <begin position="131"/>
        <end position="139"/>
    </location>
    <ligand>
        <name>5-phospho-alpha-D-ribose 1-diphosphate</name>
        <dbReference type="ChEBI" id="CHEBI:58017"/>
    </ligand>
</feature>
<evidence type="ECO:0000256" key="9">
    <source>
        <dbReference type="ARBA" id="ARBA00023134"/>
    </source>
</evidence>
<gene>
    <name evidence="15" type="primary">upp</name>
    <name evidence="17" type="ORF">E1963_15455</name>
</gene>
<feature type="binding site" evidence="15">
    <location>
        <position position="79"/>
    </location>
    <ligand>
        <name>5-phospho-alpha-D-ribose 1-diphosphate</name>
        <dbReference type="ChEBI" id="CHEBI:58017"/>
    </ligand>
</feature>
<evidence type="ECO:0000256" key="3">
    <source>
        <dbReference type="ARBA" id="ARBA00011894"/>
    </source>
</evidence>
<organism evidence="17 18">
    <name type="scientific">Extibacter muris</name>
    <dbReference type="NCBI Taxonomy" id="1796622"/>
    <lineage>
        <taxon>Bacteria</taxon>
        <taxon>Bacillati</taxon>
        <taxon>Bacillota</taxon>
        <taxon>Clostridia</taxon>
        <taxon>Lachnospirales</taxon>
        <taxon>Lachnospiraceae</taxon>
        <taxon>Extibacter</taxon>
    </lineage>
</organism>
<keyword evidence="4 15" id="KW-0021">Allosteric enzyme</keyword>
<feature type="binding site" evidence="15">
    <location>
        <position position="200"/>
    </location>
    <ligand>
        <name>5-phospho-alpha-D-ribose 1-diphosphate</name>
        <dbReference type="ChEBI" id="CHEBI:58017"/>
    </ligand>
</feature>
<keyword evidence="6 15" id="KW-0808">Transferase</keyword>
<dbReference type="FunFam" id="3.40.50.2020:FF:000003">
    <property type="entry name" value="Uracil phosphoribosyltransferase"/>
    <property type="match status" value="1"/>
</dbReference>
<name>A0A4R4FB41_9FIRM</name>
<dbReference type="GO" id="GO:0000287">
    <property type="term" value="F:magnesium ion binding"/>
    <property type="evidence" value="ECO:0007669"/>
    <property type="project" value="UniProtKB-UniRule"/>
</dbReference>
<dbReference type="Proteomes" id="UP000295710">
    <property type="component" value="Unassembled WGS sequence"/>
</dbReference>
<dbReference type="Gene3D" id="3.40.50.2020">
    <property type="match status" value="1"/>
</dbReference>
<dbReference type="GO" id="GO:0044206">
    <property type="term" value="P:UMP salvage"/>
    <property type="evidence" value="ECO:0007669"/>
    <property type="project" value="UniProtKB-UniRule"/>
</dbReference>
<reference evidence="17 18" key="1">
    <citation type="journal article" date="2016" name="Nat. Microbiol.">
        <title>The Mouse Intestinal Bacterial Collection (miBC) provides host-specific insight into cultured diversity and functional potential of the gut microbiota.</title>
        <authorList>
            <person name="Lagkouvardos I."/>
            <person name="Pukall R."/>
            <person name="Abt B."/>
            <person name="Foesel B.U."/>
            <person name="Meier-Kolthoff J.P."/>
            <person name="Kumar N."/>
            <person name="Bresciani A."/>
            <person name="Martinez I."/>
            <person name="Just S."/>
            <person name="Ziegler C."/>
            <person name="Brugiroux S."/>
            <person name="Garzetti D."/>
            <person name="Wenning M."/>
            <person name="Bui T.P."/>
            <person name="Wang J."/>
            <person name="Hugenholtz F."/>
            <person name="Plugge C.M."/>
            <person name="Peterson D.A."/>
            <person name="Hornef M.W."/>
            <person name="Baines J.F."/>
            <person name="Smidt H."/>
            <person name="Walter J."/>
            <person name="Kristiansen K."/>
            <person name="Nielsen H.B."/>
            <person name="Haller D."/>
            <person name="Overmann J."/>
            <person name="Stecher B."/>
            <person name="Clavel T."/>
        </authorList>
    </citation>
    <scope>NUCLEOTIDE SEQUENCE [LARGE SCALE GENOMIC DNA]</scope>
    <source>
        <strain evidence="17 18">DSM 28560</strain>
    </source>
</reference>
<dbReference type="Pfam" id="PF14681">
    <property type="entry name" value="UPRTase"/>
    <property type="match status" value="1"/>
</dbReference>
<dbReference type="InterPro" id="IPR050054">
    <property type="entry name" value="UPRTase/APRTase"/>
</dbReference>
<comment type="similarity">
    <text evidence="2 15">Belongs to the UPRTase family.</text>
</comment>
<dbReference type="PANTHER" id="PTHR32315">
    <property type="entry name" value="ADENINE PHOSPHORIBOSYLTRANSFERASE"/>
    <property type="match status" value="1"/>
</dbReference>
<feature type="binding site" evidence="15">
    <location>
        <position position="104"/>
    </location>
    <ligand>
        <name>5-phospho-alpha-D-ribose 1-diphosphate</name>
        <dbReference type="ChEBI" id="CHEBI:58017"/>
    </ligand>
</feature>
<feature type="binding site" evidence="15">
    <location>
        <position position="194"/>
    </location>
    <ligand>
        <name>uracil</name>
        <dbReference type="ChEBI" id="CHEBI:17568"/>
    </ligand>
</feature>
<dbReference type="NCBIfam" id="TIGR01091">
    <property type="entry name" value="upp"/>
    <property type="match status" value="1"/>
</dbReference>
<dbReference type="UniPathway" id="UPA00574">
    <property type="reaction ID" value="UER00636"/>
</dbReference>
<evidence type="ECO:0000256" key="15">
    <source>
        <dbReference type="HAMAP-Rule" id="MF_01218"/>
    </source>
</evidence>
<dbReference type="GO" id="GO:0006223">
    <property type="term" value="P:uracil salvage"/>
    <property type="evidence" value="ECO:0007669"/>
    <property type="project" value="InterPro"/>
</dbReference>
<keyword evidence="18" id="KW-1185">Reference proteome</keyword>
<keyword evidence="8 15" id="KW-0460">Magnesium</keyword>
<comment type="catalytic activity">
    <reaction evidence="11 15">
        <text>UMP + diphosphate = 5-phospho-alpha-D-ribose 1-diphosphate + uracil</text>
        <dbReference type="Rhea" id="RHEA:13017"/>
        <dbReference type="ChEBI" id="CHEBI:17568"/>
        <dbReference type="ChEBI" id="CHEBI:33019"/>
        <dbReference type="ChEBI" id="CHEBI:57865"/>
        <dbReference type="ChEBI" id="CHEBI:58017"/>
        <dbReference type="EC" id="2.4.2.9"/>
    </reaction>
</comment>
<dbReference type="EC" id="2.4.2.9" evidence="3 15"/>
<dbReference type="InterPro" id="IPR000836">
    <property type="entry name" value="PRTase_dom"/>
</dbReference>
<evidence type="ECO:0000256" key="13">
    <source>
        <dbReference type="ARBA" id="ARBA00072146"/>
    </source>
</evidence>
<evidence type="ECO:0000256" key="6">
    <source>
        <dbReference type="ARBA" id="ARBA00022679"/>
    </source>
</evidence>
<evidence type="ECO:0000313" key="17">
    <source>
        <dbReference type="EMBL" id="TDA20707.1"/>
    </source>
</evidence>
<keyword evidence="9 15" id="KW-0342">GTP-binding</keyword>
<feature type="domain" description="Phosphoribosyltransferase" evidence="16">
    <location>
        <begin position="6"/>
        <end position="208"/>
    </location>
</feature>
<proteinExistence type="inferred from homology"/>
<dbReference type="InterPro" id="IPR034332">
    <property type="entry name" value="Upp_B"/>
</dbReference>
<dbReference type="AlphaFoldDB" id="A0A4R4FB41"/>
<dbReference type="GO" id="GO:0005737">
    <property type="term" value="C:cytoplasm"/>
    <property type="evidence" value="ECO:0007669"/>
    <property type="project" value="UniProtKB-ARBA"/>
</dbReference>
<evidence type="ECO:0000256" key="12">
    <source>
        <dbReference type="ARBA" id="ARBA00056901"/>
    </source>
</evidence>
<dbReference type="PANTHER" id="PTHR32315:SF4">
    <property type="entry name" value="URACIL PHOSPHORIBOSYLTRANSFERASE, CHLOROPLASTIC"/>
    <property type="match status" value="1"/>
</dbReference>
<evidence type="ECO:0000256" key="4">
    <source>
        <dbReference type="ARBA" id="ARBA00022533"/>
    </source>
</evidence>
<comment type="cofactor">
    <cofactor evidence="15">
        <name>Mg(2+)</name>
        <dbReference type="ChEBI" id="CHEBI:18420"/>
    </cofactor>
    <text evidence="15">Binds 1 Mg(2+) ion per subunit. The magnesium is bound as Mg-PRPP.</text>
</comment>
<dbReference type="SUPFAM" id="SSF53271">
    <property type="entry name" value="PRTase-like"/>
    <property type="match status" value="1"/>
</dbReference>
<evidence type="ECO:0000256" key="10">
    <source>
        <dbReference type="ARBA" id="ARBA00031082"/>
    </source>
</evidence>
<keyword evidence="5 15" id="KW-0328">Glycosyltransferase</keyword>
<comment type="caution">
    <text evidence="17">The sequence shown here is derived from an EMBL/GenBank/DDBJ whole genome shotgun (WGS) entry which is preliminary data.</text>
</comment>
<dbReference type="GO" id="GO:0005525">
    <property type="term" value="F:GTP binding"/>
    <property type="evidence" value="ECO:0007669"/>
    <property type="project" value="UniProtKB-KW"/>
</dbReference>
<evidence type="ECO:0000313" key="18">
    <source>
        <dbReference type="Proteomes" id="UP000295710"/>
    </source>
</evidence>
<dbReference type="RefSeq" id="WP_132279864.1">
    <property type="nucleotide sequence ID" value="NZ_JAOBST010000025.1"/>
</dbReference>
<evidence type="ECO:0000256" key="11">
    <source>
        <dbReference type="ARBA" id="ARBA00052919"/>
    </source>
</evidence>
<evidence type="ECO:0000259" key="16">
    <source>
        <dbReference type="Pfam" id="PF14681"/>
    </source>
</evidence>
<dbReference type="GO" id="GO:0004845">
    <property type="term" value="F:uracil phosphoribosyltransferase activity"/>
    <property type="evidence" value="ECO:0007669"/>
    <property type="project" value="UniProtKB-UniRule"/>
</dbReference>
<evidence type="ECO:0000256" key="1">
    <source>
        <dbReference type="ARBA" id="ARBA00005180"/>
    </source>
</evidence>
<dbReference type="InterPro" id="IPR005765">
    <property type="entry name" value="UPRT"/>
</dbReference>
<sequence length="209" mass="23177">MSNVQVMDHPLIQHKISYIRREDVGSRDFRAVVGEIAALMCYEATRDLKLKNVKITTPICEMTGKELSGKKMAVVPILRAGIGMVDGILNMIPAAKVGHIGLYRDPQTFEPVEYYCKLPADCDEREVFVVDPMLATGGSSVAAIRMLKDKGVKNIRFMCIIAAPEGVERMKREHPDVDLYIGALDDHLNEQKYIVPGLGDAGDRIFGTK</sequence>
<accession>A0A4R4FB41</accession>